<dbReference type="Proteomes" id="UP000280104">
    <property type="component" value="Chromosome II"/>
</dbReference>
<dbReference type="EMBL" id="LS480641">
    <property type="protein sequence ID" value="SPT19917.1"/>
    <property type="molecule type" value="Genomic_DNA"/>
</dbReference>
<dbReference type="InterPro" id="IPR044533">
    <property type="entry name" value="FLZ1/2/3"/>
</dbReference>
<feature type="domain" description="FLZ-type" evidence="6">
    <location>
        <begin position="262"/>
        <end position="306"/>
    </location>
</feature>
<dbReference type="InterPro" id="IPR007650">
    <property type="entry name" value="Zf-FLZ_dom"/>
</dbReference>
<gene>
    <name evidence="7" type="ORF">CAMPLR22A2D_LOCUS4543</name>
</gene>
<evidence type="ECO:0000256" key="1">
    <source>
        <dbReference type="ARBA" id="ARBA00009374"/>
    </source>
</evidence>
<dbReference type="PANTHER" id="PTHR46057:SF18">
    <property type="entry name" value="GENOME ASSEMBLY, CHROMOSOME: II"/>
    <property type="match status" value="1"/>
</dbReference>
<sequence>MATTPEGLQKALEDALAEINAMRLEVEATKAELAAEKEKLGLVPAATALPVRSRAPINYPQLTRSNYTLWAIQMHVAMQSAGVWAATSSEDVDHEMDRDALLAIYQGVSEDVLASLAGKDTAKQAWEAIKVVNVGHDRVHETNLQTLRKAFEALEMEDTEAVDAFATRLNRMVSSIRALGDEVKELTVVQKILQAAPARFMHLVTSLEQCVDLKTLTVEDLSPPRSLLSILLESHLHTPTMAPSVACSFFFDDELLGEPSTPAMDACALCAKPLARDHDVFMYRGDTPYCSEECRHEQMHLDAVCAKQAARRQQRFSAGTESHRVQRQSRKVSVAS</sequence>
<evidence type="ECO:0000259" key="6">
    <source>
        <dbReference type="PROSITE" id="PS51795"/>
    </source>
</evidence>
<protein>
    <recommendedName>
        <fullName evidence="6">FLZ-type domain-containing protein</fullName>
    </recommendedName>
</protein>
<feature type="zinc finger region" description="FLZ-type" evidence="3">
    <location>
        <begin position="262"/>
        <end position="306"/>
    </location>
</feature>
<evidence type="ECO:0000256" key="4">
    <source>
        <dbReference type="SAM" id="Coils"/>
    </source>
</evidence>
<evidence type="ECO:0000256" key="3">
    <source>
        <dbReference type="PROSITE-ProRule" id="PRU01131"/>
    </source>
</evidence>
<keyword evidence="2" id="KW-0479">Metal-binding</keyword>
<dbReference type="PROSITE" id="PS51795">
    <property type="entry name" value="ZF_FLZ"/>
    <property type="match status" value="1"/>
</dbReference>
<name>A0A7H4LMS9_WHEAT</name>
<dbReference type="GO" id="GO:0046872">
    <property type="term" value="F:metal ion binding"/>
    <property type="evidence" value="ECO:0007669"/>
    <property type="project" value="UniProtKB-KW"/>
</dbReference>
<feature type="region of interest" description="Disordered" evidence="5">
    <location>
        <begin position="316"/>
        <end position="336"/>
    </location>
</feature>
<evidence type="ECO:0000313" key="7">
    <source>
        <dbReference type="EMBL" id="SPT19917.1"/>
    </source>
</evidence>
<feature type="coiled-coil region" evidence="4">
    <location>
        <begin position="12"/>
        <end position="39"/>
    </location>
</feature>
<dbReference type="PANTHER" id="PTHR46057">
    <property type="entry name" value="FCS-LIKE ZINC FINGER 1-RELATED"/>
    <property type="match status" value="1"/>
</dbReference>
<dbReference type="Pfam" id="PF04570">
    <property type="entry name" value="zf-FLZ"/>
    <property type="match status" value="1"/>
</dbReference>
<dbReference type="Pfam" id="PF14223">
    <property type="entry name" value="Retrotran_gag_2"/>
    <property type="match status" value="1"/>
</dbReference>
<evidence type="ECO:0000256" key="2">
    <source>
        <dbReference type="ARBA" id="ARBA00022723"/>
    </source>
</evidence>
<reference evidence="7 8" key="1">
    <citation type="submission" date="2018-05" db="EMBL/GenBank/DDBJ databases">
        <authorList>
            <person name="Thind KAUR A."/>
        </authorList>
    </citation>
    <scope>NUCLEOTIDE SEQUENCE [LARGE SCALE GENOMIC DNA]</scope>
</reference>
<dbReference type="AlphaFoldDB" id="A0A7H4LMS9"/>
<evidence type="ECO:0000256" key="5">
    <source>
        <dbReference type="SAM" id="MobiDB-lite"/>
    </source>
</evidence>
<comment type="similarity">
    <text evidence="1">Belongs to the FLZ family.</text>
</comment>
<keyword evidence="4" id="KW-0175">Coiled coil</keyword>
<accession>A0A7H4LMS9</accession>
<proteinExistence type="inferred from homology"/>
<evidence type="ECO:0000313" key="8">
    <source>
        <dbReference type="Proteomes" id="UP000280104"/>
    </source>
</evidence>
<organism evidence="7 8">
    <name type="scientific">Triticum aestivum</name>
    <name type="common">Wheat</name>
    <dbReference type="NCBI Taxonomy" id="4565"/>
    <lineage>
        <taxon>Eukaryota</taxon>
        <taxon>Viridiplantae</taxon>
        <taxon>Streptophyta</taxon>
        <taxon>Embryophyta</taxon>
        <taxon>Tracheophyta</taxon>
        <taxon>Spermatophyta</taxon>
        <taxon>Magnoliopsida</taxon>
        <taxon>Liliopsida</taxon>
        <taxon>Poales</taxon>
        <taxon>Poaceae</taxon>
        <taxon>BOP clade</taxon>
        <taxon>Pooideae</taxon>
        <taxon>Triticodae</taxon>
        <taxon>Triticeae</taxon>
        <taxon>Triticinae</taxon>
        <taxon>Triticum</taxon>
    </lineage>
</organism>